<evidence type="ECO:0000256" key="1">
    <source>
        <dbReference type="SAM" id="MobiDB-lite"/>
    </source>
</evidence>
<sequence length="47" mass="4899">MTTTVHAPLPTGTHTPRALPGRDCATTTASHHELDTAALPARPEVTP</sequence>
<protein>
    <submittedName>
        <fullName evidence="2">Uncharacterized protein</fullName>
    </submittedName>
</protein>
<evidence type="ECO:0000313" key="2">
    <source>
        <dbReference type="EMBL" id="XDQ03272.1"/>
    </source>
</evidence>
<organism evidence="2">
    <name type="scientific">Streptomyces sp. R08</name>
    <dbReference type="NCBI Taxonomy" id="3238624"/>
    <lineage>
        <taxon>Bacteria</taxon>
        <taxon>Bacillati</taxon>
        <taxon>Actinomycetota</taxon>
        <taxon>Actinomycetes</taxon>
        <taxon>Kitasatosporales</taxon>
        <taxon>Streptomycetaceae</taxon>
        <taxon>Streptomyces</taxon>
    </lineage>
</organism>
<feature type="region of interest" description="Disordered" evidence="1">
    <location>
        <begin position="1"/>
        <end position="47"/>
    </location>
</feature>
<dbReference type="AlphaFoldDB" id="A0AB39MAI5"/>
<gene>
    <name evidence="2" type="ORF">AB5J58_25340</name>
</gene>
<accession>A0AB39MAI5</accession>
<name>A0AB39MAI5_9ACTN</name>
<reference evidence="2" key="1">
    <citation type="submission" date="2024-07" db="EMBL/GenBank/DDBJ databases">
        <authorList>
            <person name="Yu S.T."/>
        </authorList>
    </citation>
    <scope>NUCLEOTIDE SEQUENCE</scope>
    <source>
        <strain evidence="2">R08</strain>
    </source>
</reference>
<dbReference type="RefSeq" id="WP_369189218.1">
    <property type="nucleotide sequence ID" value="NZ_CP163431.1"/>
</dbReference>
<dbReference type="EMBL" id="CP163431">
    <property type="protein sequence ID" value="XDQ03272.1"/>
    <property type="molecule type" value="Genomic_DNA"/>
</dbReference>
<proteinExistence type="predicted"/>